<feature type="transmembrane region" description="Helical" evidence="2">
    <location>
        <begin position="12"/>
        <end position="34"/>
    </location>
</feature>
<keyword evidence="2" id="KW-1133">Transmembrane helix</keyword>
<sequence length="505" mass="56097">MSSDFQPPPKNLSILASVGGVVTAVMAITILNGWSKNLSKTSIEKPEISTSKTASQHLVEPKKPQSPASDAKAAEIVASLDAKSLVLPGQPVPKNQLTVAIIPYIAPGVGKLTPEETATARQAWSYFQRNWNDETGLVNSVDGFASVSMWDQAAAIAALVSAKELNIVPAVEFEAKMSKMLKTLASMPLYKGELPNKVYNAKTLVPVNYGQLEKREEIGWSAIDLGRMAIWLKIVGTKYPKMRLETEAIWKHWQVKRLTNNGQMYGTAVIKGKEQYNQEGRLGYENYAAYGLKLWGLDVKKALDYQSHAAFVDLYGQGIPYDRRDFKNSGANNYVLSEPYILDGIETGFQALPKAYADRILAAQEARYKATKQLTAVTEDNLDRPPYFVYSSLFVNGEPWATIADTGQKYNDLRFLSAKAAIGWYVLYNTTYTSQLFDFVQDNLKSKDGWYNGFYESLRQPNKALTANNNGVILESLLYKKVGQPLIVWAGVKSQKLTQRAIKTP</sequence>
<protein>
    <submittedName>
        <fullName evidence="4">DUF3131 domain-containing protein</fullName>
    </submittedName>
</protein>
<evidence type="ECO:0000256" key="1">
    <source>
        <dbReference type="SAM" id="MobiDB-lite"/>
    </source>
</evidence>
<comment type="caution">
    <text evidence="4">The sequence shown here is derived from an EMBL/GenBank/DDBJ whole genome shotgun (WGS) entry which is preliminary data.</text>
</comment>
<keyword evidence="2" id="KW-0812">Transmembrane</keyword>
<evidence type="ECO:0000259" key="3">
    <source>
        <dbReference type="Pfam" id="PF11329"/>
    </source>
</evidence>
<reference evidence="4 5" key="1">
    <citation type="journal article" date="2020" name="ISME J.">
        <title>Comparative genomics reveals insights into cyanobacterial evolution and habitat adaptation.</title>
        <authorList>
            <person name="Chen M.Y."/>
            <person name="Teng W.K."/>
            <person name="Zhao L."/>
            <person name="Hu C.X."/>
            <person name="Zhou Y.K."/>
            <person name="Han B.P."/>
            <person name="Song L.R."/>
            <person name="Shu W.S."/>
        </authorList>
    </citation>
    <scope>NUCLEOTIDE SEQUENCE [LARGE SCALE GENOMIC DNA]</scope>
    <source>
        <strain evidence="4 5">FACHB-838</strain>
    </source>
</reference>
<evidence type="ECO:0000313" key="4">
    <source>
        <dbReference type="EMBL" id="MBD2532042.1"/>
    </source>
</evidence>
<keyword evidence="2" id="KW-0472">Membrane</keyword>
<dbReference type="RefSeq" id="WP_190942711.1">
    <property type="nucleotide sequence ID" value="NZ_JACJSI010000047.1"/>
</dbReference>
<evidence type="ECO:0000256" key="2">
    <source>
        <dbReference type="SAM" id="Phobius"/>
    </source>
</evidence>
<dbReference type="InterPro" id="IPR021478">
    <property type="entry name" value="DUF3131"/>
</dbReference>
<dbReference type="Pfam" id="PF11329">
    <property type="entry name" value="DUF3131"/>
    <property type="match status" value="1"/>
</dbReference>
<feature type="region of interest" description="Disordered" evidence="1">
    <location>
        <begin position="42"/>
        <end position="71"/>
    </location>
</feature>
<proteinExistence type="predicted"/>
<dbReference type="Proteomes" id="UP000623440">
    <property type="component" value="Unassembled WGS sequence"/>
</dbReference>
<evidence type="ECO:0000313" key="5">
    <source>
        <dbReference type="Proteomes" id="UP000623440"/>
    </source>
</evidence>
<accession>A0ABR8DRF9</accession>
<feature type="domain" description="DUF3131" evidence="3">
    <location>
        <begin position="119"/>
        <end position="483"/>
    </location>
</feature>
<gene>
    <name evidence="4" type="ORF">H6G97_21620</name>
</gene>
<dbReference type="Gene3D" id="1.50.10.140">
    <property type="match status" value="1"/>
</dbReference>
<dbReference type="EMBL" id="JACJSI010000047">
    <property type="protein sequence ID" value="MBD2532042.1"/>
    <property type="molecule type" value="Genomic_DNA"/>
</dbReference>
<keyword evidence="5" id="KW-1185">Reference proteome</keyword>
<name>A0ABR8DRF9_9NOSO</name>
<organism evidence="4 5">
    <name type="scientific">Nostoc flagelliforme FACHB-838</name>
    <dbReference type="NCBI Taxonomy" id="2692904"/>
    <lineage>
        <taxon>Bacteria</taxon>
        <taxon>Bacillati</taxon>
        <taxon>Cyanobacteriota</taxon>
        <taxon>Cyanophyceae</taxon>
        <taxon>Nostocales</taxon>
        <taxon>Nostocaceae</taxon>
        <taxon>Nostoc</taxon>
    </lineage>
</organism>